<evidence type="ECO:0000259" key="7">
    <source>
        <dbReference type="Pfam" id="PF00206"/>
    </source>
</evidence>
<dbReference type="InterPro" id="IPR020557">
    <property type="entry name" value="Fumarate_lyase_CS"/>
</dbReference>
<feature type="compositionally biased region" description="Basic and acidic residues" evidence="6">
    <location>
        <begin position="396"/>
        <end position="405"/>
    </location>
</feature>
<keyword evidence="5" id="KW-0963">Cytoplasm</keyword>
<dbReference type="PRINTS" id="PR00149">
    <property type="entry name" value="FUMRATELYASE"/>
</dbReference>
<dbReference type="Pfam" id="PF00206">
    <property type="entry name" value="Lyase_1"/>
    <property type="match status" value="1"/>
</dbReference>
<comment type="caution">
    <text evidence="8">The sequence shown here is derived from an EMBL/GenBank/DDBJ whole genome shotgun (WGS) entry which is preliminary data.</text>
</comment>
<comment type="similarity">
    <text evidence="5">Belongs to the lyase 1 family. Argininosuccinate lyase subfamily.</text>
</comment>
<dbReference type="Gene3D" id="1.10.40.30">
    <property type="entry name" value="Fumarase/aspartase (C-terminal domain)"/>
    <property type="match status" value="1"/>
</dbReference>
<evidence type="ECO:0000256" key="2">
    <source>
        <dbReference type="ARBA" id="ARBA00004941"/>
    </source>
</evidence>
<dbReference type="NCBIfam" id="TIGR00838">
    <property type="entry name" value="argH"/>
    <property type="match status" value="1"/>
</dbReference>
<evidence type="ECO:0000256" key="6">
    <source>
        <dbReference type="SAM" id="MobiDB-lite"/>
    </source>
</evidence>
<reference evidence="8 9" key="1">
    <citation type="submission" date="2017-03" db="EMBL/GenBank/DDBJ databases">
        <title>Draft Genome sequence of Marispirochaeta sp. strain JC444.</title>
        <authorList>
            <person name="Shivani Y."/>
            <person name="Subhash Y."/>
            <person name="Sasikala C."/>
            <person name="Ramana C."/>
        </authorList>
    </citation>
    <scope>NUCLEOTIDE SEQUENCE [LARGE SCALE GENOMIC DNA]</scope>
    <source>
        <strain evidence="8 9">JC444</strain>
    </source>
</reference>
<dbReference type="InterPro" id="IPR009049">
    <property type="entry name" value="Argininosuccinate_lyase"/>
</dbReference>
<dbReference type="SUPFAM" id="SSF48557">
    <property type="entry name" value="L-aspartase-like"/>
    <property type="match status" value="1"/>
</dbReference>
<evidence type="ECO:0000313" key="9">
    <source>
        <dbReference type="Proteomes" id="UP000192343"/>
    </source>
</evidence>
<dbReference type="InterPro" id="IPR000362">
    <property type="entry name" value="Fumarate_lyase_fam"/>
</dbReference>
<evidence type="ECO:0000256" key="3">
    <source>
        <dbReference type="ARBA" id="ARBA00012338"/>
    </source>
</evidence>
<keyword evidence="9" id="KW-1185">Reference proteome</keyword>
<dbReference type="HAMAP" id="MF_00006">
    <property type="entry name" value="Arg_succ_lyase"/>
    <property type="match status" value="1"/>
</dbReference>
<evidence type="ECO:0000256" key="1">
    <source>
        <dbReference type="ARBA" id="ARBA00000985"/>
    </source>
</evidence>
<feature type="domain" description="Fumarate lyase N-terminal" evidence="7">
    <location>
        <begin position="26"/>
        <end position="298"/>
    </location>
</feature>
<dbReference type="UniPathway" id="UPA00068">
    <property type="reaction ID" value="UER00114"/>
</dbReference>
<comment type="subcellular location">
    <subcellularLocation>
        <location evidence="5">Cytoplasm</location>
    </subcellularLocation>
</comment>
<keyword evidence="5" id="KW-0028">Amino-acid biosynthesis</keyword>
<comment type="catalytic activity">
    <reaction evidence="1 5">
        <text>2-(N(omega)-L-arginino)succinate = fumarate + L-arginine</text>
        <dbReference type="Rhea" id="RHEA:24020"/>
        <dbReference type="ChEBI" id="CHEBI:29806"/>
        <dbReference type="ChEBI" id="CHEBI:32682"/>
        <dbReference type="ChEBI" id="CHEBI:57472"/>
        <dbReference type="EC" id="4.3.2.1"/>
    </reaction>
</comment>
<dbReference type="EMBL" id="MWQY01000001">
    <property type="protein sequence ID" value="ORC38183.1"/>
    <property type="molecule type" value="Genomic_DNA"/>
</dbReference>
<organism evidence="8 9">
    <name type="scientific">Marispirochaeta aestuarii</name>
    <dbReference type="NCBI Taxonomy" id="1963862"/>
    <lineage>
        <taxon>Bacteria</taxon>
        <taxon>Pseudomonadati</taxon>
        <taxon>Spirochaetota</taxon>
        <taxon>Spirochaetia</taxon>
        <taxon>Spirochaetales</taxon>
        <taxon>Spirochaetaceae</taxon>
        <taxon>Marispirochaeta</taxon>
    </lineage>
</organism>
<dbReference type="PROSITE" id="PS00163">
    <property type="entry name" value="FUMARATE_LYASES"/>
    <property type="match status" value="1"/>
</dbReference>
<sequence length="458" mass="49852">MAKLWQKDYSLDSLIESFTVGRDYLLDMELLPADCTASLAHASMLATVGLLSDSELSSLSRGIRSVLDEYGSGEYRIEKSDEDGHTALENRLVALCGEAGKKIHTGRSRNDQVITALRLYSRAFLSEAVLAGIDTVDALLKLAREHEKTPMPGRTHMQIAMPSSVGLWAAAYAEELLDALRQLLSIDAVLDQSPLGSAASYGVPLPLDRELTAELMGFSGVQNNVLYVNNSRGKFESYLLDACEQIGLTLSKMAQDLILFSLPEFGYFSLPRELCSGSSIMPQKKNPDGLELMRAKSATLSSYASQVKGILRSLPSGYNRDFQETKEPFLRGARLCIQMLRVSTLTISKLEVNKEALKRGFTPEIYATDVALEMAAKGKSFRDAYREVGTALEKVKDRDPGESLKQRSSTGSPGNLNLSFAATRAAEIASHARALGESLAASASDLVGREVPLFPPLP</sequence>
<dbReference type="InterPro" id="IPR024083">
    <property type="entry name" value="Fumarase/histidase_N"/>
</dbReference>
<evidence type="ECO:0000313" key="8">
    <source>
        <dbReference type="EMBL" id="ORC38183.1"/>
    </source>
</evidence>
<protein>
    <recommendedName>
        <fullName evidence="3 5">Argininosuccinate lyase</fullName>
        <shortName evidence="5">ASAL</shortName>
        <ecNumber evidence="3 5">4.3.2.1</ecNumber>
    </recommendedName>
    <alternativeName>
        <fullName evidence="5">Arginosuccinase</fullName>
    </alternativeName>
</protein>
<dbReference type="InterPro" id="IPR008948">
    <property type="entry name" value="L-Aspartase-like"/>
</dbReference>
<accession>A0A1Y1S2R4</accession>
<name>A0A1Y1S2R4_9SPIO</name>
<dbReference type="PRINTS" id="PR00145">
    <property type="entry name" value="ARGSUCLYASE"/>
</dbReference>
<keyword evidence="5 8" id="KW-0456">Lyase</keyword>
<dbReference type="Gene3D" id="1.20.200.10">
    <property type="entry name" value="Fumarase/aspartase (Central domain)"/>
    <property type="match status" value="1"/>
</dbReference>
<dbReference type="InterPro" id="IPR022761">
    <property type="entry name" value="Fumarate_lyase_N"/>
</dbReference>
<keyword evidence="4 5" id="KW-0055">Arginine biosynthesis</keyword>
<dbReference type="RefSeq" id="WP_083047063.1">
    <property type="nucleotide sequence ID" value="NZ_CAXXQO010000003.1"/>
</dbReference>
<gene>
    <name evidence="5" type="primary">argH</name>
    <name evidence="8" type="ORF">B4O97_00035</name>
</gene>
<dbReference type="PANTHER" id="PTHR43814:SF1">
    <property type="entry name" value="ARGININOSUCCINATE LYASE"/>
    <property type="match status" value="1"/>
</dbReference>
<proteinExistence type="inferred from homology"/>
<dbReference type="GO" id="GO:0004056">
    <property type="term" value="F:argininosuccinate lyase activity"/>
    <property type="evidence" value="ECO:0007669"/>
    <property type="project" value="UniProtKB-UniRule"/>
</dbReference>
<dbReference type="EC" id="4.3.2.1" evidence="3 5"/>
<evidence type="ECO:0000256" key="5">
    <source>
        <dbReference type="HAMAP-Rule" id="MF_00006"/>
    </source>
</evidence>
<dbReference type="GO" id="GO:0005829">
    <property type="term" value="C:cytosol"/>
    <property type="evidence" value="ECO:0007669"/>
    <property type="project" value="TreeGrafter"/>
</dbReference>
<comment type="pathway">
    <text evidence="2 5">Amino-acid biosynthesis; L-arginine biosynthesis; L-arginine from L-ornithine and carbamoyl phosphate: step 3/3.</text>
</comment>
<dbReference type="STRING" id="1963862.B4O97_00035"/>
<dbReference type="Gene3D" id="1.10.275.10">
    <property type="entry name" value="Fumarase/aspartase (N-terminal domain)"/>
    <property type="match status" value="1"/>
</dbReference>
<dbReference type="AlphaFoldDB" id="A0A1Y1S2R4"/>
<dbReference type="PANTHER" id="PTHR43814">
    <property type="entry name" value="ARGININOSUCCINATE LYASE"/>
    <property type="match status" value="1"/>
</dbReference>
<dbReference type="OrthoDB" id="9769623at2"/>
<evidence type="ECO:0000256" key="4">
    <source>
        <dbReference type="ARBA" id="ARBA00022571"/>
    </source>
</evidence>
<feature type="region of interest" description="Disordered" evidence="6">
    <location>
        <begin position="396"/>
        <end position="416"/>
    </location>
</feature>
<dbReference type="Proteomes" id="UP000192343">
    <property type="component" value="Unassembled WGS sequence"/>
</dbReference>
<feature type="compositionally biased region" description="Polar residues" evidence="6">
    <location>
        <begin position="406"/>
        <end position="416"/>
    </location>
</feature>
<dbReference type="CDD" id="cd01359">
    <property type="entry name" value="Argininosuccinate_lyase"/>
    <property type="match status" value="1"/>
</dbReference>
<dbReference type="GO" id="GO:0042450">
    <property type="term" value="P:L-arginine biosynthetic process via ornithine"/>
    <property type="evidence" value="ECO:0007669"/>
    <property type="project" value="UniProtKB-UniRule"/>
</dbReference>